<evidence type="ECO:0000256" key="1">
    <source>
        <dbReference type="SAM" id="Phobius"/>
    </source>
</evidence>
<feature type="transmembrane region" description="Helical" evidence="1">
    <location>
        <begin position="183"/>
        <end position="204"/>
    </location>
</feature>
<dbReference type="InterPro" id="IPR036179">
    <property type="entry name" value="Ig-like_dom_sf"/>
</dbReference>
<dbReference type="SMART" id="SM00409">
    <property type="entry name" value="IG"/>
    <property type="match status" value="1"/>
</dbReference>
<dbReference type="SUPFAM" id="SSF48726">
    <property type="entry name" value="Immunoglobulin"/>
    <property type="match status" value="1"/>
</dbReference>
<feature type="domain" description="Immunoglobulin" evidence="2">
    <location>
        <begin position="62"/>
        <end position="159"/>
    </location>
</feature>
<protein>
    <recommendedName>
        <fullName evidence="2">Immunoglobulin domain-containing protein</fullName>
    </recommendedName>
</protein>
<keyword evidence="4" id="KW-1185">Reference proteome</keyword>
<dbReference type="InterPro" id="IPR003599">
    <property type="entry name" value="Ig_sub"/>
</dbReference>
<name>A0A9J7ZAY6_CYPCA</name>
<feature type="transmembrane region" description="Helical" evidence="1">
    <location>
        <begin position="20"/>
        <end position="48"/>
    </location>
</feature>
<dbReference type="Pfam" id="PF07686">
    <property type="entry name" value="V-set"/>
    <property type="match status" value="1"/>
</dbReference>
<dbReference type="Ensembl" id="ENSCCRT00000111109.1">
    <property type="protein sequence ID" value="ENSCCRP00000126485.1"/>
    <property type="gene ID" value="ENSCCRG00000073985.1"/>
</dbReference>
<dbReference type="InterPro" id="IPR013106">
    <property type="entry name" value="Ig_V-set"/>
</dbReference>
<reference evidence="3" key="2">
    <citation type="submission" date="2025-09" db="UniProtKB">
        <authorList>
            <consortium name="Ensembl"/>
        </authorList>
    </citation>
    <scope>IDENTIFICATION</scope>
</reference>
<reference evidence="3" key="1">
    <citation type="submission" date="2025-08" db="UniProtKB">
        <authorList>
            <consortium name="Ensembl"/>
        </authorList>
    </citation>
    <scope>IDENTIFICATION</scope>
</reference>
<accession>A0A9J7ZAY6</accession>
<proteinExistence type="predicted"/>
<keyword evidence="1" id="KW-0472">Membrane</keyword>
<evidence type="ECO:0000313" key="3">
    <source>
        <dbReference type="Ensembl" id="ENSCCRP00000126485.1"/>
    </source>
</evidence>
<keyword evidence="1" id="KW-1133">Transmembrane helix</keyword>
<dbReference type="GeneTree" id="ENSGT01060000250800"/>
<evidence type="ECO:0000259" key="2">
    <source>
        <dbReference type="SMART" id="SM00409"/>
    </source>
</evidence>
<dbReference type="InterPro" id="IPR013783">
    <property type="entry name" value="Ig-like_fold"/>
</dbReference>
<sequence length="247" mass="29186">MKCLNILKIMQLQLREFIVLYECFIFLYELFFIMFYETIIIHIVYVFYFTDLLIWCRAAETLTDHLTDLGQNVTINCDLDVKEVIWLLLKLLDPPVMILLSSTTSANFYFNKTFKQKYSVQSKHRLFINNVTLDDLGLYYCLTTDFPPKYSDCTRLHITEPTPDLEIQNHTVVKYTEKNQTQWQIIFISAFINAFLIVVIIGLLKLHADGGNRDNVKQFQYTNLQNLQSLDFKPQDSTQTLIRYEKI</sequence>
<keyword evidence="1" id="KW-0812">Transmembrane</keyword>
<dbReference type="Gene3D" id="2.60.40.10">
    <property type="entry name" value="Immunoglobulins"/>
    <property type="match status" value="1"/>
</dbReference>
<organism evidence="3 4">
    <name type="scientific">Cyprinus carpio carpio</name>
    <dbReference type="NCBI Taxonomy" id="630221"/>
    <lineage>
        <taxon>Eukaryota</taxon>
        <taxon>Metazoa</taxon>
        <taxon>Chordata</taxon>
        <taxon>Craniata</taxon>
        <taxon>Vertebrata</taxon>
        <taxon>Euteleostomi</taxon>
        <taxon>Actinopterygii</taxon>
        <taxon>Neopterygii</taxon>
        <taxon>Teleostei</taxon>
        <taxon>Ostariophysi</taxon>
        <taxon>Cypriniformes</taxon>
        <taxon>Cyprinidae</taxon>
        <taxon>Cyprininae</taxon>
        <taxon>Cyprinus</taxon>
    </lineage>
</organism>
<dbReference type="AlphaFoldDB" id="A0A9J7ZAY6"/>
<dbReference type="Proteomes" id="UP001108240">
    <property type="component" value="Unplaced"/>
</dbReference>
<evidence type="ECO:0000313" key="4">
    <source>
        <dbReference type="Proteomes" id="UP001108240"/>
    </source>
</evidence>